<dbReference type="Proteomes" id="UP000006327">
    <property type="component" value="Unassembled WGS sequence"/>
</dbReference>
<dbReference type="AlphaFoldDB" id="K6YB71"/>
<comment type="caution">
    <text evidence="1">The sequence shown here is derived from an EMBL/GenBank/DDBJ whole genome shotgun (WGS) entry which is preliminary data.</text>
</comment>
<gene>
    <name evidence="1" type="ORF">GARC_4259</name>
</gene>
<evidence type="ECO:0000313" key="1">
    <source>
        <dbReference type="EMBL" id="GAC21201.1"/>
    </source>
</evidence>
<name>K6YB71_9ALTE</name>
<evidence type="ECO:0000313" key="2">
    <source>
        <dbReference type="Proteomes" id="UP000006327"/>
    </source>
</evidence>
<accession>K6YB71</accession>
<sequence length="223" mass="24347">MQAIHSKILNLFTRAIFLTLFFTAFLVVSGGSIADEFDDFEDDVTVIYLKKIRDAEGNYLVDITKAAAKALSKSGEFSVKRYKSKSYKSGPIITVSSPAFAFTPHKDGMSTKELATTSLALVSELGGIFGLGKQAEKAREANDKINDPNSVLAGMSDDDALLVTMNIRVLIEDDSGVEVSRVSNSETVFENKSGFKAKEQDLMRSEILSAVKKAMGEYIEDTM</sequence>
<dbReference type="OrthoDB" id="7061143at2"/>
<proteinExistence type="predicted"/>
<dbReference type="EMBL" id="BAEO01000062">
    <property type="protein sequence ID" value="GAC21201.1"/>
    <property type="molecule type" value="Genomic_DNA"/>
</dbReference>
<organism evidence="1 2">
    <name type="scientific">Paraglaciecola arctica BSs20135</name>
    <dbReference type="NCBI Taxonomy" id="493475"/>
    <lineage>
        <taxon>Bacteria</taxon>
        <taxon>Pseudomonadati</taxon>
        <taxon>Pseudomonadota</taxon>
        <taxon>Gammaproteobacteria</taxon>
        <taxon>Alteromonadales</taxon>
        <taxon>Alteromonadaceae</taxon>
        <taxon>Paraglaciecola</taxon>
    </lineage>
</organism>
<dbReference type="eggNOG" id="ENOG5033XZE">
    <property type="taxonomic scope" value="Bacteria"/>
</dbReference>
<keyword evidence="2" id="KW-1185">Reference proteome</keyword>
<reference evidence="1 2" key="1">
    <citation type="journal article" date="2017" name="Antonie Van Leeuwenhoek">
        <title>Rhizobium rhizosphaerae sp. nov., a novel species isolated from rice rhizosphere.</title>
        <authorList>
            <person name="Zhao J.J."/>
            <person name="Zhang J."/>
            <person name="Zhang R.J."/>
            <person name="Zhang C.W."/>
            <person name="Yin H.Q."/>
            <person name="Zhang X.X."/>
        </authorList>
    </citation>
    <scope>NUCLEOTIDE SEQUENCE [LARGE SCALE GENOMIC DNA]</scope>
    <source>
        <strain evidence="1 2">BSs20135</strain>
    </source>
</reference>
<dbReference type="RefSeq" id="WP_007623878.1">
    <property type="nucleotide sequence ID" value="NZ_BAEO01000062.1"/>
</dbReference>
<protein>
    <submittedName>
        <fullName evidence="1">Secreted protein</fullName>
    </submittedName>
</protein>